<gene>
    <name evidence="1" type="ORF">Cflav_PD3331</name>
</gene>
<dbReference type="Proteomes" id="UP000003688">
    <property type="component" value="Unassembled WGS sequence"/>
</dbReference>
<dbReference type="OrthoDB" id="9760040at2"/>
<dbReference type="Pfam" id="PF05960">
    <property type="entry name" value="DUF885"/>
    <property type="match status" value="1"/>
</dbReference>
<dbReference type="InterPro" id="IPR010281">
    <property type="entry name" value="DUF885"/>
</dbReference>
<proteinExistence type="predicted"/>
<dbReference type="EMBL" id="ABOX02000017">
    <property type="protein sequence ID" value="EEF60361.1"/>
    <property type="molecule type" value="Genomic_DNA"/>
</dbReference>
<organism evidence="1 2">
    <name type="scientific">Pedosphaera parvula (strain Ellin514)</name>
    <dbReference type="NCBI Taxonomy" id="320771"/>
    <lineage>
        <taxon>Bacteria</taxon>
        <taxon>Pseudomonadati</taxon>
        <taxon>Verrucomicrobiota</taxon>
        <taxon>Pedosphaerae</taxon>
        <taxon>Pedosphaerales</taxon>
        <taxon>Pedosphaeraceae</taxon>
        <taxon>Pedosphaera</taxon>
    </lineage>
</organism>
<accession>B9XIA0</accession>
<keyword evidence="2" id="KW-1185">Reference proteome</keyword>
<protein>
    <recommendedName>
        <fullName evidence="3">DUF885 domain-containing protein</fullName>
    </recommendedName>
</protein>
<dbReference type="AlphaFoldDB" id="B9XIA0"/>
<dbReference type="PANTHER" id="PTHR33361:SF2">
    <property type="entry name" value="DUF885 DOMAIN-CONTAINING PROTEIN"/>
    <property type="match status" value="1"/>
</dbReference>
<reference evidence="1 2" key="1">
    <citation type="journal article" date="2011" name="J. Bacteriol.">
        <title>Genome sequence of 'Pedosphaera parvula' Ellin514, an aerobic Verrucomicrobial isolate from pasture soil.</title>
        <authorList>
            <person name="Kant R."/>
            <person name="van Passel M.W."/>
            <person name="Sangwan P."/>
            <person name="Palva A."/>
            <person name="Lucas S."/>
            <person name="Copeland A."/>
            <person name="Lapidus A."/>
            <person name="Glavina Del Rio T."/>
            <person name="Dalin E."/>
            <person name="Tice H."/>
            <person name="Bruce D."/>
            <person name="Goodwin L."/>
            <person name="Pitluck S."/>
            <person name="Chertkov O."/>
            <person name="Larimer F.W."/>
            <person name="Land M.L."/>
            <person name="Hauser L."/>
            <person name="Brettin T.S."/>
            <person name="Detter J.C."/>
            <person name="Han S."/>
            <person name="de Vos W.M."/>
            <person name="Janssen P.H."/>
            <person name="Smidt H."/>
        </authorList>
    </citation>
    <scope>NUCLEOTIDE SEQUENCE [LARGE SCALE GENOMIC DNA]</scope>
    <source>
        <strain evidence="1 2">Ellin514</strain>
    </source>
</reference>
<name>B9XIA0_PEDPL</name>
<dbReference type="STRING" id="320771.Cflav_PD3331"/>
<comment type="caution">
    <text evidence="1">The sequence shown here is derived from an EMBL/GenBank/DDBJ whole genome shotgun (WGS) entry which is preliminary data.</text>
</comment>
<dbReference type="PANTHER" id="PTHR33361">
    <property type="entry name" value="GLR0591 PROTEIN"/>
    <property type="match status" value="1"/>
</dbReference>
<sequence length="535" mass="61896">MSKASSQFEGLLDGYFERVLEENPTFAAYSGIQSSRGRLGRATLEFETRQQKHRQKALLQLNTLSPRELSNEQQLDRLALRSQLLRETEDFDRKRHTLDPNALDHVLNLLLHELQRGEDEPKRVAQNLRSILKQTPRFLNESASLIDRPERVWRKIMEQTVAGSHSLFEAVATFLKRVEPQSSDGQQIKDAQRAFSKYHKKVMSRPLAPESSFSVGAPIVQRRIRDQLGLDYSLGEIEALALSEVNRIGTLLKQAASKFGKGKSPEQIIEKARAEWNPGADLLGFYRKETSRVASAFKSAKAVTFPQGDELQVRPVPEFMRHLFPTAAYSSPGAFERRQRGIFWVNDLSVTKTTEAEKKAERQQHFGLSLTCAHEAYPGHHLQFVIANQHPRKWRRLFAHAVFYEGWTLWCEQMMVDLKIDRSPWLQVQQLHDALWRCHRILVDLRLQTGRYTYEKAVAHMMKNLGFTRARAEADVNWYTASPTVPMSYWLGRLENERLRQRLMVGRGWKLQKFNDWLISFGTIPQAWIEKYGLD</sequence>
<evidence type="ECO:0008006" key="3">
    <source>
        <dbReference type="Google" id="ProtNLM"/>
    </source>
</evidence>
<evidence type="ECO:0000313" key="2">
    <source>
        <dbReference type="Proteomes" id="UP000003688"/>
    </source>
</evidence>
<evidence type="ECO:0000313" key="1">
    <source>
        <dbReference type="EMBL" id="EEF60361.1"/>
    </source>
</evidence>
<dbReference type="RefSeq" id="WP_007415544.1">
    <property type="nucleotide sequence ID" value="NZ_ABOX02000017.1"/>
</dbReference>